<sequence>MVAVDWIFGQNENCSCGVLLLFELVFDFSSSMNLFFRLPLPAARLSNAGQLAALLAAMGLNQSSLDSSCCFNKSRDTECDSTTGLKTTCVFEVDVLEDEDPLTRFGLLETDADQPRAWWSRGNLQDTDVNEYQKNEKDFLVLVVSHSTSAQI</sequence>
<dbReference type="EMBL" id="KZ663504">
    <property type="protein sequence ID" value="PPS12266.1"/>
    <property type="molecule type" value="Genomic_DNA"/>
</dbReference>
<evidence type="ECO:0000313" key="1">
    <source>
        <dbReference type="EMBL" id="PPS12266.1"/>
    </source>
</evidence>
<dbReference type="AlphaFoldDB" id="A0A2P5Y9K2"/>
<gene>
    <name evidence="1" type="ORF">GOBAR_AA08378</name>
</gene>
<evidence type="ECO:0000313" key="2">
    <source>
        <dbReference type="Proteomes" id="UP000239757"/>
    </source>
</evidence>
<name>A0A2P5Y9K2_GOSBA</name>
<proteinExistence type="predicted"/>
<protein>
    <submittedName>
        <fullName evidence="1">Uncharacterized protein</fullName>
    </submittedName>
</protein>
<accession>A0A2P5Y9K2</accession>
<dbReference type="Proteomes" id="UP000239757">
    <property type="component" value="Unassembled WGS sequence"/>
</dbReference>
<reference evidence="1 2" key="1">
    <citation type="submission" date="2015-01" db="EMBL/GenBank/DDBJ databases">
        <title>Genome of allotetraploid Gossypium barbadense reveals genomic plasticity and fiber elongation in cotton evolution.</title>
        <authorList>
            <person name="Chen X."/>
            <person name="Liu X."/>
            <person name="Zhao B."/>
            <person name="Zheng H."/>
            <person name="Hu Y."/>
            <person name="Lu G."/>
            <person name="Yang C."/>
            <person name="Chen J."/>
            <person name="Shan C."/>
            <person name="Zhang L."/>
            <person name="Zhou Y."/>
            <person name="Wang L."/>
            <person name="Guo W."/>
            <person name="Bai Y."/>
            <person name="Ruan J."/>
            <person name="Shangguan X."/>
            <person name="Mao Y."/>
            <person name="Jiang J."/>
            <person name="Zhu Y."/>
            <person name="Lei J."/>
            <person name="Kang H."/>
            <person name="Chen S."/>
            <person name="He X."/>
            <person name="Wang R."/>
            <person name="Wang Y."/>
            <person name="Chen J."/>
            <person name="Wang L."/>
            <person name="Yu S."/>
            <person name="Wang B."/>
            <person name="Wei J."/>
            <person name="Song S."/>
            <person name="Lu X."/>
            <person name="Gao Z."/>
            <person name="Gu W."/>
            <person name="Deng X."/>
            <person name="Ma D."/>
            <person name="Wang S."/>
            <person name="Liang W."/>
            <person name="Fang L."/>
            <person name="Cai C."/>
            <person name="Zhu X."/>
            <person name="Zhou B."/>
            <person name="Zhang Y."/>
            <person name="Chen Z."/>
            <person name="Xu S."/>
            <person name="Zhu R."/>
            <person name="Wang S."/>
            <person name="Zhang T."/>
            <person name="Zhao G."/>
        </authorList>
    </citation>
    <scope>NUCLEOTIDE SEQUENCE [LARGE SCALE GENOMIC DNA]</scope>
    <source>
        <strain evidence="2">cv. Xinhai21</strain>
        <tissue evidence="1">Leaf</tissue>
    </source>
</reference>
<organism evidence="1 2">
    <name type="scientific">Gossypium barbadense</name>
    <name type="common">Sea Island cotton</name>
    <name type="synonym">Hibiscus barbadensis</name>
    <dbReference type="NCBI Taxonomy" id="3634"/>
    <lineage>
        <taxon>Eukaryota</taxon>
        <taxon>Viridiplantae</taxon>
        <taxon>Streptophyta</taxon>
        <taxon>Embryophyta</taxon>
        <taxon>Tracheophyta</taxon>
        <taxon>Spermatophyta</taxon>
        <taxon>Magnoliopsida</taxon>
        <taxon>eudicotyledons</taxon>
        <taxon>Gunneridae</taxon>
        <taxon>Pentapetalae</taxon>
        <taxon>rosids</taxon>
        <taxon>malvids</taxon>
        <taxon>Malvales</taxon>
        <taxon>Malvaceae</taxon>
        <taxon>Malvoideae</taxon>
        <taxon>Gossypium</taxon>
    </lineage>
</organism>